<gene>
    <name evidence="2" type="ORF">CALVIDRAFT_294137</name>
</gene>
<keyword evidence="3" id="KW-1185">Reference proteome</keyword>
<feature type="region of interest" description="Disordered" evidence="1">
    <location>
        <begin position="259"/>
        <end position="327"/>
    </location>
</feature>
<feature type="compositionally biased region" description="Polar residues" evidence="1">
    <location>
        <begin position="263"/>
        <end position="279"/>
    </location>
</feature>
<proteinExistence type="predicted"/>
<name>A0A167ILY7_CALVF</name>
<dbReference type="EMBL" id="KV417307">
    <property type="protein sequence ID" value="KZO92765.1"/>
    <property type="molecule type" value="Genomic_DNA"/>
</dbReference>
<organism evidence="2 3">
    <name type="scientific">Calocera viscosa (strain TUFC12733)</name>
    <dbReference type="NCBI Taxonomy" id="1330018"/>
    <lineage>
        <taxon>Eukaryota</taxon>
        <taxon>Fungi</taxon>
        <taxon>Dikarya</taxon>
        <taxon>Basidiomycota</taxon>
        <taxon>Agaricomycotina</taxon>
        <taxon>Dacrymycetes</taxon>
        <taxon>Dacrymycetales</taxon>
        <taxon>Dacrymycetaceae</taxon>
        <taxon>Calocera</taxon>
    </lineage>
</organism>
<evidence type="ECO:0000256" key="1">
    <source>
        <dbReference type="SAM" id="MobiDB-lite"/>
    </source>
</evidence>
<sequence length="327" mass="36013">MNWTDRPIPYKPQPHDSCLCALARGFTTGICKHSDHAYPKAPTFAIEERLAQEDAGIPPHPGDVCVNRDPVAAECCIGYVFVAMDVRRTGTMNMDHDWARYASEMKAILTERLEETHERNGTSALLIHRVWPTCIHYPHPAPDKLNQPYFETYAHRFLVEVYAGVAKFLIADILLGRLDMQYKERNSYLNVEYHLVSAPLLALTSIQVETMTRKLNDGSHLPAVPVLSRGPPKLAAVTGPDALFLAAWKLKNAHMLAAPLPGNASTNEPSTEPASSSKGPQPKKATPPPRAKSARILALKAKETAPKATHLTRRKVPKRLVSDGAGA</sequence>
<protein>
    <submittedName>
        <fullName evidence="2">Uncharacterized protein</fullName>
    </submittedName>
</protein>
<dbReference type="Proteomes" id="UP000076738">
    <property type="component" value="Unassembled WGS sequence"/>
</dbReference>
<accession>A0A167ILY7</accession>
<reference evidence="2 3" key="1">
    <citation type="journal article" date="2016" name="Mol. Biol. Evol.">
        <title>Comparative Genomics of Early-Diverging Mushroom-Forming Fungi Provides Insights into the Origins of Lignocellulose Decay Capabilities.</title>
        <authorList>
            <person name="Nagy L.G."/>
            <person name="Riley R."/>
            <person name="Tritt A."/>
            <person name="Adam C."/>
            <person name="Daum C."/>
            <person name="Floudas D."/>
            <person name="Sun H."/>
            <person name="Yadav J.S."/>
            <person name="Pangilinan J."/>
            <person name="Larsson K.H."/>
            <person name="Matsuura K."/>
            <person name="Barry K."/>
            <person name="Labutti K."/>
            <person name="Kuo R."/>
            <person name="Ohm R.A."/>
            <person name="Bhattacharya S.S."/>
            <person name="Shirouzu T."/>
            <person name="Yoshinaga Y."/>
            <person name="Martin F.M."/>
            <person name="Grigoriev I.V."/>
            <person name="Hibbett D.S."/>
        </authorList>
    </citation>
    <scope>NUCLEOTIDE SEQUENCE [LARGE SCALE GENOMIC DNA]</scope>
    <source>
        <strain evidence="2 3">TUFC12733</strain>
    </source>
</reference>
<evidence type="ECO:0000313" key="2">
    <source>
        <dbReference type="EMBL" id="KZO92765.1"/>
    </source>
</evidence>
<dbReference type="AlphaFoldDB" id="A0A167ILY7"/>
<evidence type="ECO:0000313" key="3">
    <source>
        <dbReference type="Proteomes" id="UP000076738"/>
    </source>
</evidence>